<feature type="region of interest" description="Disordered" evidence="5">
    <location>
        <begin position="597"/>
        <end position="637"/>
    </location>
</feature>
<dbReference type="Gene3D" id="3.30.420.10">
    <property type="entry name" value="Ribonuclease H-like superfamily/Ribonuclease H"/>
    <property type="match status" value="1"/>
</dbReference>
<dbReference type="OrthoDB" id="3996471at2759"/>
<feature type="compositionally biased region" description="Acidic residues" evidence="5">
    <location>
        <begin position="607"/>
        <end position="616"/>
    </location>
</feature>
<evidence type="ECO:0000256" key="5">
    <source>
        <dbReference type="SAM" id="MobiDB-lite"/>
    </source>
</evidence>
<gene>
    <name evidence="7" type="ORF">EI97DRAFT_492426</name>
</gene>
<dbReference type="InterPro" id="IPR047021">
    <property type="entry name" value="REXO1/3/4-like"/>
</dbReference>
<dbReference type="EMBL" id="ML986487">
    <property type="protein sequence ID" value="KAF2278741.1"/>
    <property type="molecule type" value="Genomic_DNA"/>
</dbReference>
<dbReference type="InterPro" id="IPR012337">
    <property type="entry name" value="RNaseH-like_sf"/>
</dbReference>
<dbReference type="InterPro" id="IPR034922">
    <property type="entry name" value="REX1-like_exo"/>
</dbReference>
<evidence type="ECO:0000313" key="7">
    <source>
        <dbReference type="EMBL" id="KAF2278741.1"/>
    </source>
</evidence>
<keyword evidence="3" id="KW-0378">Hydrolase</keyword>
<evidence type="ECO:0000256" key="3">
    <source>
        <dbReference type="ARBA" id="ARBA00022801"/>
    </source>
</evidence>
<evidence type="ECO:0000313" key="8">
    <source>
        <dbReference type="Proteomes" id="UP000800097"/>
    </source>
</evidence>
<feature type="domain" description="Exonuclease" evidence="6">
    <location>
        <begin position="401"/>
        <end position="579"/>
    </location>
</feature>
<comment type="similarity">
    <text evidence="1">Belongs to the REXO1/REXO3 family.</text>
</comment>
<evidence type="ECO:0000256" key="4">
    <source>
        <dbReference type="ARBA" id="ARBA00022839"/>
    </source>
</evidence>
<accession>A0A6A6JQ43</accession>
<keyword evidence="4" id="KW-0269">Exonuclease</keyword>
<dbReference type="InterPro" id="IPR036397">
    <property type="entry name" value="RNaseH_sf"/>
</dbReference>
<evidence type="ECO:0000256" key="1">
    <source>
        <dbReference type="ARBA" id="ARBA00006357"/>
    </source>
</evidence>
<dbReference type="SMART" id="SM00479">
    <property type="entry name" value="EXOIII"/>
    <property type="match status" value="1"/>
</dbReference>
<dbReference type="GO" id="GO:0004527">
    <property type="term" value="F:exonuclease activity"/>
    <property type="evidence" value="ECO:0007669"/>
    <property type="project" value="UniProtKB-KW"/>
</dbReference>
<evidence type="ECO:0000256" key="2">
    <source>
        <dbReference type="ARBA" id="ARBA00022722"/>
    </source>
</evidence>
<keyword evidence="8" id="KW-1185">Reference proteome</keyword>
<dbReference type="PANTHER" id="PTHR12801">
    <property type="entry name" value="RNA EXONUCLEASE REXO1 / RECO3 FAMILY MEMBER-RELATED"/>
    <property type="match status" value="1"/>
</dbReference>
<feature type="region of interest" description="Disordered" evidence="5">
    <location>
        <begin position="31"/>
        <end position="131"/>
    </location>
</feature>
<dbReference type="AlphaFoldDB" id="A0A6A6JQ43"/>
<dbReference type="CDD" id="cd06145">
    <property type="entry name" value="REX1_like"/>
    <property type="match status" value="1"/>
</dbReference>
<organism evidence="7 8">
    <name type="scientific">Westerdykella ornata</name>
    <dbReference type="NCBI Taxonomy" id="318751"/>
    <lineage>
        <taxon>Eukaryota</taxon>
        <taxon>Fungi</taxon>
        <taxon>Dikarya</taxon>
        <taxon>Ascomycota</taxon>
        <taxon>Pezizomycotina</taxon>
        <taxon>Dothideomycetes</taxon>
        <taxon>Pleosporomycetidae</taxon>
        <taxon>Pleosporales</taxon>
        <taxon>Sporormiaceae</taxon>
        <taxon>Westerdykella</taxon>
    </lineage>
</organism>
<dbReference type="PANTHER" id="PTHR12801:SF112">
    <property type="entry name" value="RNA EXONUCLEASE 3"/>
    <property type="match status" value="1"/>
</dbReference>
<dbReference type="GO" id="GO:0005634">
    <property type="term" value="C:nucleus"/>
    <property type="evidence" value="ECO:0007669"/>
    <property type="project" value="TreeGrafter"/>
</dbReference>
<dbReference type="GO" id="GO:0003676">
    <property type="term" value="F:nucleic acid binding"/>
    <property type="evidence" value="ECO:0007669"/>
    <property type="project" value="InterPro"/>
</dbReference>
<dbReference type="InterPro" id="IPR013520">
    <property type="entry name" value="Ribonucl_H"/>
</dbReference>
<feature type="compositionally biased region" description="Low complexity" evidence="5">
    <location>
        <begin position="95"/>
        <end position="104"/>
    </location>
</feature>
<reference evidence="7" key="1">
    <citation type="journal article" date="2020" name="Stud. Mycol.">
        <title>101 Dothideomycetes genomes: a test case for predicting lifestyles and emergence of pathogens.</title>
        <authorList>
            <person name="Haridas S."/>
            <person name="Albert R."/>
            <person name="Binder M."/>
            <person name="Bloem J."/>
            <person name="Labutti K."/>
            <person name="Salamov A."/>
            <person name="Andreopoulos B."/>
            <person name="Baker S."/>
            <person name="Barry K."/>
            <person name="Bills G."/>
            <person name="Bluhm B."/>
            <person name="Cannon C."/>
            <person name="Castanera R."/>
            <person name="Culley D."/>
            <person name="Daum C."/>
            <person name="Ezra D."/>
            <person name="Gonzalez J."/>
            <person name="Henrissat B."/>
            <person name="Kuo A."/>
            <person name="Liang C."/>
            <person name="Lipzen A."/>
            <person name="Lutzoni F."/>
            <person name="Magnuson J."/>
            <person name="Mondo S."/>
            <person name="Nolan M."/>
            <person name="Ohm R."/>
            <person name="Pangilinan J."/>
            <person name="Park H.-J."/>
            <person name="Ramirez L."/>
            <person name="Alfaro M."/>
            <person name="Sun H."/>
            <person name="Tritt A."/>
            <person name="Yoshinaga Y."/>
            <person name="Zwiers L.-H."/>
            <person name="Turgeon B."/>
            <person name="Goodwin S."/>
            <person name="Spatafora J."/>
            <person name="Crous P."/>
            <person name="Grigoriev I."/>
        </authorList>
    </citation>
    <scope>NUCLEOTIDE SEQUENCE</scope>
    <source>
        <strain evidence="7">CBS 379.55</strain>
    </source>
</reference>
<sequence length="658" mass="72992">MFPSIPSFRPFGDVACPAGSKCQLIHCIFSHEKNKPPPSTKGANPVKSKTSENATRPGVQGKQPPTGTPQHVFVGSIAQRQAVSPPNKGTASRIAPAAKAPAAARDGKTGLPASVTRPVSPPPKLADKKAEVKPEARVLLNPRQLPKEPAQFTRRLTYLKVLHQYMSQLNKQVSESSEPDVKALALSENQLNKLAVDEEHAVGAKHHAVYENIIKQRIVTLKKMSLDGWIAERKKAIESQNPVRPVPPAPKPVETGLEPRAEVSFLSRLAHTPAQLEAHGYIMKMPSEAELEETKNALISADHWEVCDRCGTRFQVFPDRRKEDGALTSGGKCVHHWGRKTFPRKKKGEESRWTCCNEPIGSPGCTTADTHVFVIKEQPNRLATIMPFIRTPDNPDVDPDTVIEADCEMGYTTHGLELLRLTALSWPSHKPILDVLVRPIGHILDLNTRFSGVTAEQYFNAKPYDPKDPTIDPKDLRIVDSPQAARDLFLSYIAPSTPLIGHALDNDLNVLRIIHPTVIDTVCLFPHTGGLPYRNGLRSLAKTHLNMTIQQAGAAGHNSHEDAKAAGELVRFKVAEEWKKIRRDGWTVHENRFLPPLPGEKRKVRDEEDEEGDGEGDMAKERRTSGESSRSTARAERAVWERWDVGKGRWMVLRRGRC</sequence>
<dbReference type="SUPFAM" id="SSF53098">
    <property type="entry name" value="Ribonuclease H-like"/>
    <property type="match status" value="1"/>
</dbReference>
<dbReference type="Proteomes" id="UP000800097">
    <property type="component" value="Unassembled WGS sequence"/>
</dbReference>
<dbReference type="GeneID" id="54555489"/>
<evidence type="ECO:0000259" key="6">
    <source>
        <dbReference type="SMART" id="SM00479"/>
    </source>
</evidence>
<dbReference type="RefSeq" id="XP_033656280.1">
    <property type="nucleotide sequence ID" value="XM_033802314.1"/>
</dbReference>
<protein>
    <recommendedName>
        <fullName evidence="6">Exonuclease domain-containing protein</fullName>
    </recommendedName>
</protein>
<proteinExistence type="inferred from homology"/>
<feature type="compositionally biased region" description="Polar residues" evidence="5">
    <location>
        <begin position="78"/>
        <end position="90"/>
    </location>
</feature>
<name>A0A6A6JQ43_WESOR</name>
<keyword evidence="2" id="KW-0540">Nuclease</keyword>